<gene>
    <name evidence="2" type="ORF">BG36_22465</name>
</gene>
<feature type="domain" description="Oxidoreductase molybdopterin-binding" evidence="1">
    <location>
        <begin position="64"/>
        <end position="138"/>
    </location>
</feature>
<protein>
    <recommendedName>
        <fullName evidence="1">Oxidoreductase molybdopterin-binding domain-containing protein</fullName>
    </recommendedName>
</protein>
<dbReference type="AlphaFoldDB" id="A0A011VM15"/>
<dbReference type="InterPro" id="IPR000572">
    <property type="entry name" value="OxRdtase_Mopterin-bd_dom"/>
</dbReference>
<dbReference type="Pfam" id="PF00174">
    <property type="entry name" value="Oxidored_molyb"/>
    <property type="match status" value="1"/>
</dbReference>
<dbReference type="PATRIC" id="fig|69279.3.peg.1419"/>
<proteinExistence type="predicted"/>
<sequence length="164" mass="18518">MRMGSGWRLLFAGLFLIMAQTLDAGAIGSLRIVSADGQETVLTEDRLLALPRSRIATSTAWTEGPHLFEGVSLRTVLEAAGIDPDDHPDSVVTAIALNDYEVEFPLADVARYDVLIAAYMDGERLHVSDKGPYWVVYPRDDFQELQDSRFDHRWAWQLKELRIR</sequence>
<evidence type="ECO:0000313" key="3">
    <source>
        <dbReference type="Proteomes" id="UP000019849"/>
    </source>
</evidence>
<name>A0A011VM15_9HYPH</name>
<dbReference type="EMBL" id="JENY01000007">
    <property type="protein sequence ID" value="EXL09410.1"/>
    <property type="molecule type" value="Genomic_DNA"/>
</dbReference>
<comment type="caution">
    <text evidence="2">The sequence shown here is derived from an EMBL/GenBank/DDBJ whole genome shotgun (WGS) entry which is preliminary data.</text>
</comment>
<dbReference type="Gene3D" id="3.90.420.10">
    <property type="entry name" value="Oxidoreductase, molybdopterin-binding domain"/>
    <property type="match status" value="1"/>
</dbReference>
<evidence type="ECO:0000313" key="2">
    <source>
        <dbReference type="EMBL" id="EXL09410.1"/>
    </source>
</evidence>
<dbReference type="InterPro" id="IPR036374">
    <property type="entry name" value="OxRdtase_Mopterin-bd_sf"/>
</dbReference>
<dbReference type="OrthoDB" id="9798763at2"/>
<accession>A0A011VM15</accession>
<dbReference type="Proteomes" id="UP000019849">
    <property type="component" value="Unassembled WGS sequence"/>
</dbReference>
<organism evidence="2 3">
    <name type="scientific">Aquamicrobium defluvii</name>
    <dbReference type="NCBI Taxonomy" id="69279"/>
    <lineage>
        <taxon>Bacteria</taxon>
        <taxon>Pseudomonadati</taxon>
        <taxon>Pseudomonadota</taxon>
        <taxon>Alphaproteobacteria</taxon>
        <taxon>Hyphomicrobiales</taxon>
        <taxon>Phyllobacteriaceae</taxon>
        <taxon>Aquamicrobium</taxon>
    </lineage>
</organism>
<dbReference type="HOGENOM" id="CLU_110165_2_1_5"/>
<dbReference type="eggNOG" id="COG3915">
    <property type="taxonomic scope" value="Bacteria"/>
</dbReference>
<dbReference type="STRING" id="69279.BG36_22465"/>
<reference evidence="2 3" key="1">
    <citation type="submission" date="2014-02" db="EMBL/GenBank/DDBJ databases">
        <title>Aquamicrobium defluvii Genome sequencing.</title>
        <authorList>
            <person name="Wang X."/>
        </authorList>
    </citation>
    <scope>NUCLEOTIDE SEQUENCE [LARGE SCALE GENOMIC DNA]</scope>
    <source>
        <strain evidence="2 3">W13Z1</strain>
    </source>
</reference>
<dbReference type="SUPFAM" id="SSF56524">
    <property type="entry name" value="Oxidoreductase molybdopterin-binding domain"/>
    <property type="match status" value="1"/>
</dbReference>
<evidence type="ECO:0000259" key="1">
    <source>
        <dbReference type="Pfam" id="PF00174"/>
    </source>
</evidence>